<evidence type="ECO:0000256" key="1">
    <source>
        <dbReference type="SAM" id="MobiDB-lite"/>
    </source>
</evidence>
<organism evidence="3 4">
    <name type="scientific">Pyrinomonas methylaliphatogenes</name>
    <dbReference type="NCBI Taxonomy" id="454194"/>
    <lineage>
        <taxon>Bacteria</taxon>
        <taxon>Pseudomonadati</taxon>
        <taxon>Acidobacteriota</taxon>
        <taxon>Blastocatellia</taxon>
        <taxon>Blastocatellales</taxon>
        <taxon>Pyrinomonadaceae</taxon>
        <taxon>Pyrinomonas</taxon>
    </lineage>
</organism>
<keyword evidence="2" id="KW-0732">Signal</keyword>
<evidence type="ECO:0000313" key="3">
    <source>
        <dbReference type="EMBL" id="CDM64856.1"/>
    </source>
</evidence>
<feature type="chain" id="PRO_5002110287" evidence="2">
    <location>
        <begin position="26"/>
        <end position="68"/>
    </location>
</feature>
<evidence type="ECO:0000256" key="2">
    <source>
        <dbReference type="SAM" id="SignalP"/>
    </source>
</evidence>
<evidence type="ECO:0000313" key="4">
    <source>
        <dbReference type="Proteomes" id="UP000031518"/>
    </source>
</evidence>
<name>A0A0B6WUV6_9BACT</name>
<reference evidence="3 4" key="1">
    <citation type="submission" date="2013-12" db="EMBL/GenBank/DDBJ databases">
        <authorList>
            <person name="Stott M."/>
        </authorList>
    </citation>
    <scope>NUCLEOTIDE SEQUENCE [LARGE SCALE GENOMIC DNA]</scope>
    <source>
        <strain evidence="3 4">K22</strain>
    </source>
</reference>
<proteinExistence type="predicted"/>
<dbReference type="AlphaFoldDB" id="A0A0B6WUV6"/>
<reference evidence="3 4" key="2">
    <citation type="submission" date="2015-01" db="EMBL/GenBank/DDBJ databases">
        <title>Complete genome sequence of Pyrinomonas methylaliphatogenes type strain K22T.</title>
        <authorList>
            <person name="Lee K.C.Y."/>
            <person name="Power J.F."/>
            <person name="Dunfield P.F."/>
            <person name="Morgan X.C."/>
            <person name="Huttenhower C."/>
            <person name="Stott M.B."/>
        </authorList>
    </citation>
    <scope>NUCLEOTIDE SEQUENCE [LARGE SCALE GENOMIC DNA]</scope>
    <source>
        <strain evidence="3 4">K22</strain>
    </source>
</reference>
<gene>
    <name evidence="3" type="ORF">PYK22_00851</name>
</gene>
<keyword evidence="4" id="KW-1185">Reference proteome</keyword>
<sequence precursor="true">MFCPTNLRPHLAALTLLLALFTPCADVQAHKSAPQTQSSTVAPSLRWQDARGSGTKQEAGRNGRAPNR</sequence>
<feature type="signal peptide" evidence="2">
    <location>
        <begin position="1"/>
        <end position="25"/>
    </location>
</feature>
<feature type="region of interest" description="Disordered" evidence="1">
    <location>
        <begin position="28"/>
        <end position="68"/>
    </location>
</feature>
<feature type="compositionally biased region" description="Polar residues" evidence="1">
    <location>
        <begin position="33"/>
        <end position="42"/>
    </location>
</feature>
<accession>A0A0B6WUV6</accession>
<protein>
    <submittedName>
        <fullName evidence="3">Uncharacterized protein</fullName>
    </submittedName>
</protein>
<dbReference type="Proteomes" id="UP000031518">
    <property type="component" value="Unassembled WGS sequence"/>
</dbReference>
<dbReference type="EMBL" id="CBXV010000003">
    <property type="protein sequence ID" value="CDM64856.1"/>
    <property type="molecule type" value="Genomic_DNA"/>
</dbReference>